<feature type="domain" description="Methylated-DNA-[protein]-cysteine S-methyltransferase DNA binding" evidence="10">
    <location>
        <begin position="80"/>
        <end position="158"/>
    </location>
</feature>
<organism evidence="12 13">
    <name type="scientific">Psychromicrobium lacuslunae</name>
    <dbReference type="NCBI Taxonomy" id="1618207"/>
    <lineage>
        <taxon>Bacteria</taxon>
        <taxon>Bacillati</taxon>
        <taxon>Actinomycetota</taxon>
        <taxon>Actinomycetes</taxon>
        <taxon>Micrococcales</taxon>
        <taxon>Micrococcaceae</taxon>
        <taxon>Psychromicrobium</taxon>
    </lineage>
</organism>
<dbReference type="Gene3D" id="3.30.160.70">
    <property type="entry name" value="Methylated DNA-protein cysteine methyltransferase domain"/>
    <property type="match status" value="1"/>
</dbReference>
<dbReference type="InterPro" id="IPR036631">
    <property type="entry name" value="MGMT_N_sf"/>
</dbReference>
<dbReference type="OrthoDB" id="9802228at2"/>
<name>A0A0D4C2M9_9MICC</name>
<dbReference type="PROSITE" id="PS00374">
    <property type="entry name" value="MGMT"/>
    <property type="match status" value="1"/>
</dbReference>
<proteinExistence type="inferred from homology"/>
<comment type="catalytic activity">
    <reaction evidence="8 9">
        <text>a 6-O-methyl-2'-deoxyguanosine in DNA + L-cysteinyl-[protein] = S-methyl-L-cysteinyl-[protein] + a 2'-deoxyguanosine in DNA</text>
        <dbReference type="Rhea" id="RHEA:24000"/>
        <dbReference type="Rhea" id="RHEA-COMP:10131"/>
        <dbReference type="Rhea" id="RHEA-COMP:10132"/>
        <dbReference type="Rhea" id="RHEA-COMP:11367"/>
        <dbReference type="Rhea" id="RHEA-COMP:11368"/>
        <dbReference type="ChEBI" id="CHEBI:29950"/>
        <dbReference type="ChEBI" id="CHEBI:82612"/>
        <dbReference type="ChEBI" id="CHEBI:85445"/>
        <dbReference type="ChEBI" id="CHEBI:85448"/>
        <dbReference type="EC" id="2.1.1.63"/>
    </reaction>
</comment>
<comment type="function">
    <text evidence="9">Involved in the cellular defense against the biological effects of O6-methylguanine (O6-MeG) and O4-methylthymine (O4-MeT) in DNA. Repairs the methylated nucleobase in DNA by stoichiometrically transferring the methyl group to a cysteine residue in the enzyme. This is a suicide reaction: the enzyme is irreversibly inactivated.</text>
</comment>
<dbReference type="KEGG" id="ari:UM93_16285"/>
<evidence type="ECO:0000256" key="5">
    <source>
        <dbReference type="ARBA" id="ARBA00022679"/>
    </source>
</evidence>
<dbReference type="EMBL" id="CP011005">
    <property type="protein sequence ID" value="AJT42640.1"/>
    <property type="molecule type" value="Genomic_DNA"/>
</dbReference>
<keyword evidence="4 9" id="KW-0489">Methyltransferase</keyword>
<evidence type="ECO:0000259" key="11">
    <source>
        <dbReference type="Pfam" id="PF02870"/>
    </source>
</evidence>
<dbReference type="SUPFAM" id="SSF53155">
    <property type="entry name" value="Methylated DNA-protein cysteine methyltransferase domain"/>
    <property type="match status" value="1"/>
</dbReference>
<comment type="catalytic activity">
    <reaction evidence="1 9">
        <text>a 4-O-methyl-thymidine in DNA + L-cysteinyl-[protein] = a thymidine in DNA + S-methyl-L-cysteinyl-[protein]</text>
        <dbReference type="Rhea" id="RHEA:53428"/>
        <dbReference type="Rhea" id="RHEA-COMP:10131"/>
        <dbReference type="Rhea" id="RHEA-COMP:10132"/>
        <dbReference type="Rhea" id="RHEA-COMP:13555"/>
        <dbReference type="Rhea" id="RHEA-COMP:13556"/>
        <dbReference type="ChEBI" id="CHEBI:29950"/>
        <dbReference type="ChEBI" id="CHEBI:82612"/>
        <dbReference type="ChEBI" id="CHEBI:137386"/>
        <dbReference type="ChEBI" id="CHEBI:137387"/>
        <dbReference type="EC" id="2.1.1.63"/>
    </reaction>
</comment>
<accession>A0A0D4C2M9</accession>
<dbReference type="InterPro" id="IPR014048">
    <property type="entry name" value="MethylDNA_cys_MeTrfase_DNA-bd"/>
</dbReference>
<evidence type="ECO:0000256" key="9">
    <source>
        <dbReference type="HAMAP-Rule" id="MF_00772"/>
    </source>
</evidence>
<dbReference type="EC" id="2.1.1.63" evidence="9"/>
<dbReference type="InterPro" id="IPR008332">
    <property type="entry name" value="MethylG_MeTrfase_N"/>
</dbReference>
<evidence type="ECO:0000256" key="4">
    <source>
        <dbReference type="ARBA" id="ARBA00022603"/>
    </source>
</evidence>
<evidence type="ECO:0000256" key="7">
    <source>
        <dbReference type="ARBA" id="ARBA00023204"/>
    </source>
</evidence>
<evidence type="ECO:0000313" key="13">
    <source>
        <dbReference type="Proteomes" id="UP000061839"/>
    </source>
</evidence>
<dbReference type="HOGENOM" id="CLU_000445_52_2_11"/>
<dbReference type="STRING" id="1618207.UM93_16285"/>
<keyword evidence="6 9" id="KW-0227">DNA damage</keyword>
<comment type="similarity">
    <text evidence="2 9">Belongs to the MGMT family.</text>
</comment>
<keyword evidence="7 9" id="KW-0234">DNA repair</keyword>
<evidence type="ECO:0000256" key="6">
    <source>
        <dbReference type="ARBA" id="ARBA00022763"/>
    </source>
</evidence>
<dbReference type="GO" id="GO:0003908">
    <property type="term" value="F:methylated-DNA-[protein]-cysteine S-methyltransferase activity"/>
    <property type="evidence" value="ECO:0007669"/>
    <property type="project" value="UniProtKB-UniRule"/>
</dbReference>
<dbReference type="PATRIC" id="fig|1618207.4.peg.3310"/>
<dbReference type="GO" id="GO:0032259">
    <property type="term" value="P:methylation"/>
    <property type="evidence" value="ECO:0007669"/>
    <property type="project" value="UniProtKB-KW"/>
</dbReference>
<sequence>MNAMYTAMDSPLGQLTLLGSPEALTGIYFEGHRSMPGKEQWGTEEPKQPIFTQAIRQLEDYFSGRRTDFELPIATHGSELQEKVWQLLRELPYGSTTSYGELAEQLGDRHLAQAVGAAVGANPLSIVIPCHRVVGKDGKMTGYAGGIDRKLYLLELEEPESSKAGKLF</sequence>
<dbReference type="FunFam" id="1.10.10.10:FF:000214">
    <property type="entry name" value="Methylated-DNA--protein-cysteine methyltransferase"/>
    <property type="match status" value="1"/>
</dbReference>
<dbReference type="GO" id="GO:0005737">
    <property type="term" value="C:cytoplasm"/>
    <property type="evidence" value="ECO:0007669"/>
    <property type="project" value="UniProtKB-SubCell"/>
</dbReference>
<dbReference type="PANTHER" id="PTHR10815">
    <property type="entry name" value="METHYLATED-DNA--PROTEIN-CYSTEINE METHYLTRANSFERASE"/>
    <property type="match status" value="1"/>
</dbReference>
<dbReference type="GO" id="GO:0006307">
    <property type="term" value="P:DNA alkylation repair"/>
    <property type="evidence" value="ECO:0007669"/>
    <property type="project" value="UniProtKB-UniRule"/>
</dbReference>
<keyword evidence="3 9" id="KW-0963">Cytoplasm</keyword>
<protein>
    <recommendedName>
        <fullName evidence="9">Methylated-DNA--protein-cysteine methyltransferase</fullName>
        <ecNumber evidence="9">2.1.1.63</ecNumber>
    </recommendedName>
    <alternativeName>
        <fullName evidence="9">6-O-methylguanine-DNA methyltransferase</fullName>
        <shortName evidence="9">MGMT</shortName>
    </alternativeName>
    <alternativeName>
        <fullName evidence="9">O-6-methylguanine-DNA-alkyltransferase</fullName>
    </alternativeName>
</protein>
<evidence type="ECO:0000256" key="1">
    <source>
        <dbReference type="ARBA" id="ARBA00001286"/>
    </source>
</evidence>
<dbReference type="SUPFAM" id="SSF46767">
    <property type="entry name" value="Methylated DNA-protein cysteine methyltransferase, C-terminal domain"/>
    <property type="match status" value="1"/>
</dbReference>
<dbReference type="InterPro" id="IPR023546">
    <property type="entry name" value="MGMT"/>
</dbReference>
<dbReference type="RefSeq" id="WP_045076523.1">
    <property type="nucleotide sequence ID" value="NZ_CP011005.1"/>
</dbReference>
<dbReference type="HAMAP" id="MF_00772">
    <property type="entry name" value="OGT"/>
    <property type="match status" value="1"/>
</dbReference>
<evidence type="ECO:0000256" key="8">
    <source>
        <dbReference type="ARBA" id="ARBA00049348"/>
    </source>
</evidence>
<dbReference type="Pfam" id="PF01035">
    <property type="entry name" value="DNA_binding_1"/>
    <property type="match status" value="1"/>
</dbReference>
<comment type="subcellular location">
    <subcellularLocation>
        <location evidence="9">Cytoplasm</location>
    </subcellularLocation>
</comment>
<evidence type="ECO:0000256" key="2">
    <source>
        <dbReference type="ARBA" id="ARBA00008711"/>
    </source>
</evidence>
<evidence type="ECO:0000256" key="3">
    <source>
        <dbReference type="ARBA" id="ARBA00022490"/>
    </source>
</evidence>
<dbReference type="InterPro" id="IPR036217">
    <property type="entry name" value="MethylDNA_cys_MeTrfase_DNAb"/>
</dbReference>
<comment type="miscellaneous">
    <text evidence="9">This enzyme catalyzes only one turnover and therefore is not strictly catalytic. According to one definition, an enzyme is a biocatalyst that acts repeatedly and over many reaction cycles.</text>
</comment>
<dbReference type="NCBIfam" id="TIGR00589">
    <property type="entry name" value="ogt"/>
    <property type="match status" value="1"/>
</dbReference>
<gene>
    <name evidence="12" type="ORF">UM93_16285</name>
</gene>
<reference evidence="12 13" key="1">
    <citation type="journal article" date="2015" name="Genome Announc.">
        <title>Complete Genome Sequencing of Protease-Producing Novel Arthrobacter sp. Strain IHBB 11108 Using PacBio Single-Molecule Real-Time Sequencing Technology.</title>
        <authorList>
            <person name="Kiran S."/>
            <person name="Swarnkar M.K."/>
            <person name="Pal M."/>
            <person name="Thakur R."/>
            <person name="Tewari R."/>
            <person name="Singh A.K."/>
            <person name="Gulati A."/>
        </authorList>
    </citation>
    <scope>NUCLEOTIDE SEQUENCE [LARGE SCALE GENOMIC DNA]</scope>
    <source>
        <strain evidence="12 13">IHBB 11108</strain>
    </source>
</reference>
<dbReference type="PANTHER" id="PTHR10815:SF5">
    <property type="entry name" value="METHYLATED-DNA--PROTEIN-CYSTEINE METHYLTRANSFERASE"/>
    <property type="match status" value="1"/>
</dbReference>
<dbReference type="InterPro" id="IPR036388">
    <property type="entry name" value="WH-like_DNA-bd_sf"/>
</dbReference>
<dbReference type="Gene3D" id="1.10.10.10">
    <property type="entry name" value="Winged helix-like DNA-binding domain superfamily/Winged helix DNA-binding domain"/>
    <property type="match status" value="1"/>
</dbReference>
<dbReference type="InterPro" id="IPR001497">
    <property type="entry name" value="MethylDNA_cys_MeTrfase_AS"/>
</dbReference>
<dbReference type="CDD" id="cd06445">
    <property type="entry name" value="ATase"/>
    <property type="match status" value="1"/>
</dbReference>
<dbReference type="Pfam" id="PF02870">
    <property type="entry name" value="Methyltransf_1N"/>
    <property type="match status" value="1"/>
</dbReference>
<feature type="active site" description="Nucleophile; methyl group acceptor" evidence="9">
    <location>
        <position position="130"/>
    </location>
</feature>
<evidence type="ECO:0000259" key="10">
    <source>
        <dbReference type="Pfam" id="PF01035"/>
    </source>
</evidence>
<feature type="domain" description="Methylguanine DNA methyltransferase ribonuclease-like" evidence="11">
    <location>
        <begin position="4"/>
        <end position="74"/>
    </location>
</feature>
<dbReference type="AlphaFoldDB" id="A0A0D4C2M9"/>
<evidence type="ECO:0000313" key="12">
    <source>
        <dbReference type="EMBL" id="AJT42640.1"/>
    </source>
</evidence>
<keyword evidence="13" id="KW-1185">Reference proteome</keyword>
<dbReference type="Proteomes" id="UP000061839">
    <property type="component" value="Chromosome"/>
</dbReference>
<keyword evidence="5 9" id="KW-0808">Transferase</keyword>